<evidence type="ECO:0000256" key="1">
    <source>
        <dbReference type="SAM" id="SignalP"/>
    </source>
</evidence>
<reference evidence="3" key="1">
    <citation type="submission" date="2016-04" db="EMBL/GenBank/DDBJ databases">
        <authorList>
            <person name="Evans L.H."/>
            <person name="Alamgir A."/>
            <person name="Owens N."/>
            <person name="Weber N.D."/>
            <person name="Virtaneva K."/>
            <person name="Barbian K."/>
            <person name="Babar A."/>
            <person name="Rosenke K."/>
        </authorList>
    </citation>
    <scope>NUCLEOTIDE SEQUENCE</scope>
    <source>
        <strain evidence="3">UB2112</strain>
    </source>
</reference>
<accession>A0A1K0G1X0</accession>
<protein>
    <recommendedName>
        <fullName evidence="2">ER-bound oxygenase mpaB/mpaB'/Rubber oxygenase catalytic domain-containing protein</fullName>
    </recommendedName>
</protein>
<feature type="signal peptide" evidence="1">
    <location>
        <begin position="1"/>
        <end position="21"/>
    </location>
</feature>
<feature type="chain" id="PRO_5038218762" description="ER-bound oxygenase mpaB/mpaB'/Rubber oxygenase catalytic domain-containing protein" evidence="1">
    <location>
        <begin position="22"/>
        <end position="512"/>
    </location>
</feature>
<dbReference type="Pfam" id="PF09995">
    <property type="entry name" value="MPAB_Lcp_cat"/>
    <property type="match status" value="1"/>
</dbReference>
<dbReference type="GO" id="GO:0016491">
    <property type="term" value="F:oxidoreductase activity"/>
    <property type="evidence" value="ECO:0007669"/>
    <property type="project" value="InterPro"/>
</dbReference>
<dbReference type="Proteomes" id="UP000658997">
    <property type="component" value="Unassembled WGS sequence"/>
</dbReference>
<evidence type="ECO:0000313" key="6">
    <source>
        <dbReference type="Proteomes" id="UP000658997"/>
    </source>
</evidence>
<organism evidence="3 5">
    <name type="scientific">Ustilago bromivora</name>
    <dbReference type="NCBI Taxonomy" id="307758"/>
    <lineage>
        <taxon>Eukaryota</taxon>
        <taxon>Fungi</taxon>
        <taxon>Dikarya</taxon>
        <taxon>Basidiomycota</taxon>
        <taxon>Ustilaginomycotina</taxon>
        <taxon>Ustilaginomycetes</taxon>
        <taxon>Ustilaginales</taxon>
        <taxon>Ustilaginaceae</taxon>
        <taxon>Ustilago</taxon>
    </lineage>
</organism>
<dbReference type="AlphaFoldDB" id="A0A1K0G1X0"/>
<dbReference type="EMBL" id="ULHB01000033">
    <property type="protein sequence ID" value="SYW78021.1"/>
    <property type="molecule type" value="Genomic_DNA"/>
</dbReference>
<name>A0A1K0G1X0_9BASI</name>
<gene>
    <name evidence="4" type="ORF">UBRO2_02213</name>
    <name evidence="3" type="ORF">UBRO_02828</name>
</gene>
<dbReference type="InterPro" id="IPR018713">
    <property type="entry name" value="MPAB/Lcp_cat_dom"/>
</dbReference>
<evidence type="ECO:0000313" key="4">
    <source>
        <dbReference type="EMBL" id="SYW78021.1"/>
    </source>
</evidence>
<evidence type="ECO:0000313" key="5">
    <source>
        <dbReference type="Proteomes" id="UP000179920"/>
    </source>
</evidence>
<dbReference type="Proteomes" id="UP000179920">
    <property type="component" value="Chromosome IV"/>
</dbReference>
<feature type="domain" description="ER-bound oxygenase mpaB/mpaB'/Rubber oxygenase catalytic" evidence="2">
    <location>
        <begin position="169"/>
        <end position="311"/>
    </location>
</feature>
<reference evidence="4" key="3">
    <citation type="submission" date="2018-08" db="EMBL/GenBank/DDBJ databases">
        <authorList>
            <person name="Guldener U."/>
        </authorList>
    </citation>
    <scope>NUCLEOTIDE SEQUENCE</scope>
    <source>
        <strain evidence="4">UB2</strain>
    </source>
</reference>
<dbReference type="PANTHER" id="PTHR36124:SF1">
    <property type="entry name" value="ER-BOUND OXYGENASE MPAB_MPAB'_RUBBER OXYGENASE CATALYTIC DOMAIN-CONTAINING PROTEIN"/>
    <property type="match status" value="1"/>
</dbReference>
<dbReference type="InterPro" id="IPR046366">
    <property type="entry name" value="MPAB"/>
</dbReference>
<reference evidence="5" key="2">
    <citation type="submission" date="2016-04" db="EMBL/GenBank/DDBJ databases">
        <authorList>
            <person name="Guldener U."/>
            <person name="Guldener U."/>
        </authorList>
    </citation>
    <scope>NUCLEOTIDE SEQUENCE [LARGE SCALE GENOMIC DNA]</scope>
    <source>
        <strain evidence="5">UB2112</strain>
    </source>
</reference>
<sequence>MQMLTWALAFLVIHLARVAFSRFSCYKHIHQRYGSRYALPNDPASSSKPRMIDSYRGVRDAQRISRLFATVDFPFLFTKSLEFALFRSYGIPTISSLLLHTGQLGKAENAARRYVDTATLIQAFTTFPLPRLDLPDGGEAEANNPVPGEDNRELFGEALDDPRSAIALARVNFLHGRWRSKISNDDLLYTLSTFIIEPAKWIDRCEWRKTSELEKEALFALFYHIGRCMGIKRIPETREELIEWSVNYECQHMVFEKCNKEVADHTTNLLLYSLPKVLHGFARNMVFSLMDGRLRDAMGYTVPPSWVVGFKDAVLRIRAFVTRYLLLPRRKPLVNIPIANDEEGRVFSIQHLLNEGIPAVCPASGVRASDGKTCPVGGRLHAPTPANKEEGGFKPAAWRMELKWYENEPVYSRPYSKGSVRWYGEEVRIVLGLLKREERRGAKKWLPVTLPPPEEVKGKEDKGKGEVVEGLGGFRLEEMGPKGLEVKGRKEVLADAERLFGGKIEGKWAFEP</sequence>
<evidence type="ECO:0000259" key="2">
    <source>
        <dbReference type="Pfam" id="PF09995"/>
    </source>
</evidence>
<dbReference type="PANTHER" id="PTHR36124">
    <property type="match status" value="1"/>
</dbReference>
<evidence type="ECO:0000313" key="3">
    <source>
        <dbReference type="EMBL" id="SAM81250.1"/>
    </source>
</evidence>
<keyword evidence="6" id="KW-1185">Reference proteome</keyword>
<dbReference type="EMBL" id="LT558120">
    <property type="protein sequence ID" value="SAM81250.1"/>
    <property type="molecule type" value="Genomic_DNA"/>
</dbReference>
<proteinExistence type="predicted"/>
<keyword evidence="1" id="KW-0732">Signal</keyword>
<dbReference type="OrthoDB" id="545169at2759"/>